<accession>A0A0L7R2R1</accession>
<dbReference type="Proteomes" id="UP000053825">
    <property type="component" value="Unassembled WGS sequence"/>
</dbReference>
<protein>
    <submittedName>
        <fullName evidence="12">Mitochondrial inner membrane protein OXA1L</fullName>
    </submittedName>
</protein>
<evidence type="ECO:0000256" key="1">
    <source>
        <dbReference type="ARBA" id="ARBA00004448"/>
    </source>
</evidence>
<organism evidence="12 13">
    <name type="scientific">Habropoda laboriosa</name>
    <dbReference type="NCBI Taxonomy" id="597456"/>
    <lineage>
        <taxon>Eukaryota</taxon>
        <taxon>Metazoa</taxon>
        <taxon>Ecdysozoa</taxon>
        <taxon>Arthropoda</taxon>
        <taxon>Hexapoda</taxon>
        <taxon>Insecta</taxon>
        <taxon>Pterygota</taxon>
        <taxon>Neoptera</taxon>
        <taxon>Endopterygota</taxon>
        <taxon>Hymenoptera</taxon>
        <taxon>Apocrita</taxon>
        <taxon>Aculeata</taxon>
        <taxon>Apoidea</taxon>
        <taxon>Anthophila</taxon>
        <taxon>Apidae</taxon>
        <taxon>Habropoda</taxon>
    </lineage>
</organism>
<evidence type="ECO:0000256" key="5">
    <source>
        <dbReference type="ARBA" id="ARBA00022946"/>
    </source>
</evidence>
<evidence type="ECO:0000313" key="12">
    <source>
        <dbReference type="EMBL" id="KOC65165.1"/>
    </source>
</evidence>
<keyword evidence="6 10" id="KW-1133">Transmembrane helix</keyword>
<proteinExistence type="inferred from homology"/>
<evidence type="ECO:0000256" key="2">
    <source>
        <dbReference type="ARBA" id="ARBA00009877"/>
    </source>
</evidence>
<feature type="transmembrane region" description="Helical" evidence="10">
    <location>
        <begin position="139"/>
        <end position="159"/>
    </location>
</feature>
<keyword evidence="13" id="KW-1185">Reference proteome</keyword>
<comment type="subcellular location">
    <subcellularLocation>
        <location evidence="9">Membrane</location>
        <topology evidence="9">Multi-pass membrane protein</topology>
    </subcellularLocation>
    <subcellularLocation>
        <location evidence="1">Mitochondrion inner membrane</location>
        <topology evidence="1">Multi-pass membrane protein</topology>
    </subcellularLocation>
</comment>
<gene>
    <name evidence="12" type="ORF">WH47_01315</name>
</gene>
<dbReference type="AlphaFoldDB" id="A0A0L7R2R1"/>
<keyword evidence="8 10" id="KW-0472">Membrane</keyword>
<dbReference type="OrthoDB" id="2148490at2759"/>
<dbReference type="GO" id="GO:0032979">
    <property type="term" value="P:protein insertion into mitochondrial inner membrane from matrix"/>
    <property type="evidence" value="ECO:0007669"/>
    <property type="project" value="TreeGrafter"/>
</dbReference>
<keyword evidence="3 9" id="KW-0812">Transmembrane</keyword>
<dbReference type="PANTHER" id="PTHR12428">
    <property type="entry name" value="OXA1"/>
    <property type="match status" value="1"/>
</dbReference>
<evidence type="ECO:0000259" key="11">
    <source>
        <dbReference type="Pfam" id="PF02096"/>
    </source>
</evidence>
<evidence type="ECO:0000256" key="4">
    <source>
        <dbReference type="ARBA" id="ARBA00022792"/>
    </source>
</evidence>
<sequence>IQKIRECKFSGLARNSINIPVERSFVFNVHKHAKVYGVCIVRNQSTVDTTVTEAVSKLQPDTTANDAVYNTVNNAIPERRFISEIPDPPAPFVEQIAEAVKFHANGESTFQSIGLGGWSPVGLIQHYFEWIHITCDMPWWAAITLTTAFLKIVAIPLLVDTMKNNIKTQNVLPELLRIQENLTEARNCGNKEEATEHAYHLQMFYKKNNIKIFPLSNIVRFGMHIPVFFALRGMANAPVESLKYGGVWWFTDLTIADPYYILPAFTSATLFIVANYSLKSVSASNMSPLVRYAVQGMPLVAFLFVMNFPGALLLYWVTSNLITVVQTEMFKLEPVKAYLNLPVCIKHKTPIKPKSNKSFRQAFSESWSNLKVTNKLAAHAKADLYQFNSAGKAAVKKTYKYNPVRGVSRETSAASVLAKKK</sequence>
<evidence type="ECO:0000313" key="13">
    <source>
        <dbReference type="Proteomes" id="UP000053825"/>
    </source>
</evidence>
<feature type="transmembrane region" description="Helical" evidence="10">
    <location>
        <begin position="212"/>
        <end position="231"/>
    </location>
</feature>
<dbReference type="PANTHER" id="PTHR12428:SF66">
    <property type="entry name" value="MITOCHONDRIAL INNER MEMBRANE PROTEIN OXA1L"/>
    <property type="match status" value="1"/>
</dbReference>
<dbReference type="InterPro" id="IPR001708">
    <property type="entry name" value="YidC/ALB3/OXA1/COX18"/>
</dbReference>
<evidence type="ECO:0000256" key="8">
    <source>
        <dbReference type="ARBA" id="ARBA00023136"/>
    </source>
</evidence>
<dbReference type="PRINTS" id="PR00701">
    <property type="entry name" value="60KDINNERMP"/>
</dbReference>
<evidence type="ECO:0000256" key="3">
    <source>
        <dbReference type="ARBA" id="ARBA00022692"/>
    </source>
</evidence>
<feature type="transmembrane region" description="Helical" evidence="10">
    <location>
        <begin position="299"/>
        <end position="317"/>
    </location>
</feature>
<evidence type="ECO:0000256" key="6">
    <source>
        <dbReference type="ARBA" id="ARBA00022989"/>
    </source>
</evidence>
<dbReference type="GO" id="GO:0032977">
    <property type="term" value="F:membrane insertase activity"/>
    <property type="evidence" value="ECO:0007669"/>
    <property type="project" value="InterPro"/>
</dbReference>
<comment type="similarity">
    <text evidence="2 9">Belongs to the OXA1/ALB3/YidC family.</text>
</comment>
<feature type="non-terminal residue" evidence="12">
    <location>
        <position position="1"/>
    </location>
</feature>
<keyword evidence="5" id="KW-0809">Transit peptide</keyword>
<evidence type="ECO:0000256" key="9">
    <source>
        <dbReference type="RuleBase" id="RU003945"/>
    </source>
</evidence>
<evidence type="ECO:0000256" key="7">
    <source>
        <dbReference type="ARBA" id="ARBA00023128"/>
    </source>
</evidence>
<dbReference type="GO" id="GO:0005743">
    <property type="term" value="C:mitochondrial inner membrane"/>
    <property type="evidence" value="ECO:0007669"/>
    <property type="project" value="UniProtKB-SubCell"/>
</dbReference>
<name>A0A0L7R2R1_9HYME</name>
<feature type="domain" description="Membrane insertase YidC/Oxa/ALB C-terminal" evidence="11">
    <location>
        <begin position="139"/>
        <end position="329"/>
    </location>
</feature>
<dbReference type="EMBL" id="KQ414664">
    <property type="protein sequence ID" value="KOC65165.1"/>
    <property type="molecule type" value="Genomic_DNA"/>
</dbReference>
<reference evidence="12 13" key="1">
    <citation type="submission" date="2015-07" db="EMBL/GenBank/DDBJ databases">
        <title>The genome of Habropoda laboriosa.</title>
        <authorList>
            <person name="Pan H."/>
            <person name="Kapheim K."/>
        </authorList>
    </citation>
    <scope>NUCLEOTIDE SEQUENCE [LARGE SCALE GENOMIC DNA]</scope>
    <source>
        <strain evidence="12">0110345459</strain>
    </source>
</reference>
<dbReference type="InterPro" id="IPR028055">
    <property type="entry name" value="YidC/Oxa/ALB_C"/>
</dbReference>
<evidence type="ECO:0000256" key="10">
    <source>
        <dbReference type="SAM" id="Phobius"/>
    </source>
</evidence>
<dbReference type="Pfam" id="PF02096">
    <property type="entry name" value="60KD_IMP"/>
    <property type="match status" value="1"/>
</dbReference>
<feature type="transmembrane region" description="Helical" evidence="10">
    <location>
        <begin position="259"/>
        <end position="278"/>
    </location>
</feature>
<keyword evidence="4" id="KW-0999">Mitochondrion inner membrane</keyword>
<dbReference type="STRING" id="597456.A0A0L7R2R1"/>
<keyword evidence="7" id="KW-0496">Mitochondrion</keyword>
<dbReference type="CDD" id="cd20069">
    <property type="entry name" value="5TM_Oxa1-like"/>
    <property type="match status" value="1"/>
</dbReference>